<feature type="transmembrane region" description="Helical" evidence="6">
    <location>
        <begin position="88"/>
        <end position="115"/>
    </location>
</feature>
<dbReference type="Pfam" id="PF13440">
    <property type="entry name" value="Polysacc_synt_3"/>
    <property type="match status" value="1"/>
</dbReference>
<feature type="transmembrane region" description="Helical" evidence="6">
    <location>
        <begin position="447"/>
        <end position="466"/>
    </location>
</feature>
<feature type="transmembrane region" description="Helical" evidence="6">
    <location>
        <begin position="367"/>
        <end position="386"/>
    </location>
</feature>
<gene>
    <name evidence="7" type="ORF">P0O15_09580</name>
</gene>
<dbReference type="RefSeq" id="WP_316967141.1">
    <property type="nucleotide sequence ID" value="NZ_JARFPK010000039.1"/>
</dbReference>
<keyword evidence="4 6" id="KW-1133">Transmembrane helix</keyword>
<feature type="transmembrane region" description="Helical" evidence="6">
    <location>
        <begin position="121"/>
        <end position="142"/>
    </location>
</feature>
<accession>A0ABT5X9M4</accession>
<feature type="transmembrane region" description="Helical" evidence="6">
    <location>
        <begin position="154"/>
        <end position="174"/>
    </location>
</feature>
<evidence type="ECO:0000256" key="3">
    <source>
        <dbReference type="ARBA" id="ARBA00022692"/>
    </source>
</evidence>
<keyword evidence="2" id="KW-1003">Cell membrane</keyword>
<feature type="transmembrane region" description="Helical" evidence="6">
    <location>
        <begin position="45"/>
        <end position="67"/>
    </location>
</feature>
<protein>
    <submittedName>
        <fullName evidence="7">Flippase</fullName>
    </submittedName>
</protein>
<dbReference type="CDD" id="cd13128">
    <property type="entry name" value="MATE_Wzx_like"/>
    <property type="match status" value="1"/>
</dbReference>
<feature type="transmembrane region" description="Helical" evidence="6">
    <location>
        <begin position="331"/>
        <end position="355"/>
    </location>
</feature>
<evidence type="ECO:0000256" key="6">
    <source>
        <dbReference type="SAM" id="Phobius"/>
    </source>
</evidence>
<comment type="caution">
    <text evidence="7">The sequence shown here is derived from an EMBL/GenBank/DDBJ whole genome shotgun (WGS) entry which is preliminary data.</text>
</comment>
<feature type="transmembrane region" description="Helical" evidence="6">
    <location>
        <begin position="392"/>
        <end position="411"/>
    </location>
</feature>
<keyword evidence="5 6" id="KW-0472">Membrane</keyword>
<keyword evidence="3 6" id="KW-0812">Transmembrane</keyword>
<organism evidence="7 8">
    <name type="scientific">Candidatus Methanocrinis natronophilus</name>
    <dbReference type="NCBI Taxonomy" id="3033396"/>
    <lineage>
        <taxon>Archaea</taxon>
        <taxon>Methanobacteriati</taxon>
        <taxon>Methanobacteriota</taxon>
        <taxon>Stenosarchaea group</taxon>
        <taxon>Methanomicrobia</taxon>
        <taxon>Methanotrichales</taxon>
        <taxon>Methanotrichaceae</taxon>
        <taxon>Methanocrinis</taxon>
    </lineage>
</organism>
<feature type="transmembrane region" description="Helical" evidence="6">
    <location>
        <begin position="423"/>
        <end position="441"/>
    </location>
</feature>
<name>A0ABT5X9M4_9EURY</name>
<feature type="transmembrane region" description="Helical" evidence="6">
    <location>
        <begin position="260"/>
        <end position="278"/>
    </location>
</feature>
<dbReference type="PANTHER" id="PTHR30250">
    <property type="entry name" value="PST FAMILY PREDICTED COLANIC ACID TRANSPORTER"/>
    <property type="match status" value="1"/>
</dbReference>
<evidence type="ECO:0000256" key="2">
    <source>
        <dbReference type="ARBA" id="ARBA00022475"/>
    </source>
</evidence>
<feature type="transmembrane region" description="Helical" evidence="6">
    <location>
        <begin position="180"/>
        <end position="204"/>
    </location>
</feature>
<comment type="subcellular location">
    <subcellularLocation>
        <location evidence="1">Cell membrane</location>
        <topology evidence="1">Multi-pass membrane protein</topology>
    </subcellularLocation>
</comment>
<keyword evidence="8" id="KW-1185">Reference proteome</keyword>
<evidence type="ECO:0000256" key="1">
    <source>
        <dbReference type="ARBA" id="ARBA00004651"/>
    </source>
</evidence>
<proteinExistence type="predicted"/>
<feature type="transmembrane region" description="Helical" evidence="6">
    <location>
        <begin position="299"/>
        <end position="319"/>
    </location>
</feature>
<evidence type="ECO:0000313" key="8">
    <source>
        <dbReference type="Proteomes" id="UP001220010"/>
    </source>
</evidence>
<dbReference type="Proteomes" id="UP001220010">
    <property type="component" value="Unassembled WGS sequence"/>
</dbReference>
<feature type="transmembrane region" description="Helical" evidence="6">
    <location>
        <begin position="12"/>
        <end position="33"/>
    </location>
</feature>
<evidence type="ECO:0000313" key="7">
    <source>
        <dbReference type="EMBL" id="MDF0591408.1"/>
    </source>
</evidence>
<dbReference type="PANTHER" id="PTHR30250:SF11">
    <property type="entry name" value="O-ANTIGEN TRANSPORTER-RELATED"/>
    <property type="match status" value="1"/>
</dbReference>
<evidence type="ECO:0000256" key="5">
    <source>
        <dbReference type="ARBA" id="ARBA00023136"/>
    </source>
</evidence>
<sequence>MTLSEYRLFAQRIGLIGVTNLLVSLSGVILLPILTKNLPVEEYGVYAQIIVTIGLIPSIVLLGLPYTMVRFLAGEKDRETVREGFYSIYFIVIFMGAITSLALFLSSDLIASILFDDNQTVVKILSMIIFVECLNSLQYNYFRTFQHMKRYSSFIFMQTILNILLIAYFVLSGYGITGVAIGILIARISMFIIMAVPIVAEIGVKMPRFEKTREYLAFGLPTVPGSLSSWLINSSDRYIIGILMGAAFVGYYSPGYTLGYMISMFIAPLGLILPATLSRYYDSNDKATAGDFLKYSLKYFLLLAIPSAFGLSLLSKPLLTILSTPEIAEEGYLITPLVAFGTVFFGASVIITHIIIMEKKTAIMGSLYTVAAVLNLSMNLALIPLIGIVGAAASTLLAYILIFFVGTYYSFRYLKFDLNIRFILKSIFASIIMSLIILRWYPEGVSSLIIVIAVCVLVYAGVLLLLKGMTKEEISFFKMSVNIK</sequence>
<reference evidence="7 8" key="1">
    <citation type="submission" date="2023-03" db="EMBL/GenBank/DDBJ databases">
        <title>WGS of Methanotrichaceae archaeon Mx.</title>
        <authorList>
            <person name="Sorokin D.Y."/>
            <person name="Merkel A.Y."/>
        </authorList>
    </citation>
    <scope>NUCLEOTIDE SEQUENCE [LARGE SCALE GENOMIC DNA]</scope>
    <source>
        <strain evidence="7 8">Mx</strain>
    </source>
</reference>
<dbReference type="InterPro" id="IPR050833">
    <property type="entry name" value="Poly_Biosynth_Transport"/>
</dbReference>
<evidence type="ECO:0000256" key="4">
    <source>
        <dbReference type="ARBA" id="ARBA00022989"/>
    </source>
</evidence>
<dbReference type="EMBL" id="JARFPK010000039">
    <property type="protein sequence ID" value="MDF0591408.1"/>
    <property type="molecule type" value="Genomic_DNA"/>
</dbReference>